<comment type="similarity">
    <text evidence="2 9">Belongs to the major facilitator superfamily. Sugar transporter (TC 2.A.1.1) family.</text>
</comment>
<evidence type="ECO:0000313" key="14">
    <source>
        <dbReference type="Proteomes" id="UP000308768"/>
    </source>
</evidence>
<dbReference type="Gene3D" id="1.20.1250.20">
    <property type="entry name" value="MFS general substrate transporter like domains"/>
    <property type="match status" value="1"/>
</dbReference>
<dbReference type="OrthoDB" id="508119at2759"/>
<dbReference type="PRINTS" id="PR00171">
    <property type="entry name" value="SUGRTRNSPORT"/>
</dbReference>
<feature type="transmembrane region" description="Helical" evidence="11">
    <location>
        <begin position="180"/>
        <end position="203"/>
    </location>
</feature>
<evidence type="ECO:0000256" key="4">
    <source>
        <dbReference type="ARBA" id="ARBA00022692"/>
    </source>
</evidence>
<evidence type="ECO:0000256" key="8">
    <source>
        <dbReference type="ARBA" id="ARBA00043213"/>
    </source>
</evidence>
<protein>
    <recommendedName>
        <fullName evidence="8">Quinate transporter</fullName>
    </recommendedName>
</protein>
<evidence type="ECO:0000256" key="7">
    <source>
        <dbReference type="ARBA" id="ARBA00023136"/>
    </source>
</evidence>
<dbReference type="InterPro" id="IPR036259">
    <property type="entry name" value="MFS_trans_sf"/>
</dbReference>
<feature type="transmembrane region" description="Helical" evidence="11">
    <location>
        <begin position="378"/>
        <end position="402"/>
    </location>
</feature>
<dbReference type="EMBL" id="NAJN01001362">
    <property type="protein sequence ID" value="TKA63718.1"/>
    <property type="molecule type" value="Genomic_DNA"/>
</dbReference>
<name>A0A4U0WM81_9PEZI</name>
<gene>
    <name evidence="13" type="ORF">B0A49_06954</name>
</gene>
<feature type="transmembrane region" description="Helical" evidence="11">
    <location>
        <begin position="346"/>
        <end position="366"/>
    </location>
</feature>
<proteinExistence type="inferred from homology"/>
<keyword evidence="14" id="KW-1185">Reference proteome</keyword>
<evidence type="ECO:0000259" key="12">
    <source>
        <dbReference type="PROSITE" id="PS50850"/>
    </source>
</evidence>
<evidence type="ECO:0000256" key="1">
    <source>
        <dbReference type="ARBA" id="ARBA00004141"/>
    </source>
</evidence>
<feature type="region of interest" description="Disordered" evidence="10">
    <location>
        <begin position="498"/>
        <end position="536"/>
    </location>
</feature>
<dbReference type="GO" id="GO:0005351">
    <property type="term" value="F:carbohydrate:proton symporter activity"/>
    <property type="evidence" value="ECO:0007669"/>
    <property type="project" value="TreeGrafter"/>
</dbReference>
<dbReference type="Proteomes" id="UP000308768">
    <property type="component" value="Unassembled WGS sequence"/>
</dbReference>
<keyword evidence="4 11" id="KW-0812">Transmembrane</keyword>
<evidence type="ECO:0000256" key="11">
    <source>
        <dbReference type="SAM" id="Phobius"/>
    </source>
</evidence>
<keyword evidence="3 9" id="KW-0813">Transport</keyword>
<evidence type="ECO:0000256" key="5">
    <source>
        <dbReference type="ARBA" id="ARBA00022911"/>
    </source>
</evidence>
<evidence type="ECO:0000256" key="3">
    <source>
        <dbReference type="ARBA" id="ARBA00022448"/>
    </source>
</evidence>
<feature type="transmembrane region" description="Helical" evidence="11">
    <location>
        <begin position="453"/>
        <end position="471"/>
    </location>
</feature>
<keyword evidence="6 11" id="KW-1133">Transmembrane helix</keyword>
<organism evidence="13 14">
    <name type="scientific">Cryomyces minteri</name>
    <dbReference type="NCBI Taxonomy" id="331657"/>
    <lineage>
        <taxon>Eukaryota</taxon>
        <taxon>Fungi</taxon>
        <taxon>Dikarya</taxon>
        <taxon>Ascomycota</taxon>
        <taxon>Pezizomycotina</taxon>
        <taxon>Dothideomycetes</taxon>
        <taxon>Dothideomycetes incertae sedis</taxon>
        <taxon>Cryomyces</taxon>
    </lineage>
</organism>
<dbReference type="SUPFAM" id="SSF103473">
    <property type="entry name" value="MFS general substrate transporter"/>
    <property type="match status" value="1"/>
</dbReference>
<dbReference type="PANTHER" id="PTHR48022:SF34">
    <property type="entry name" value="MAJOR FACILITATOR SUPERFAMILY (MFS) PROFILE DOMAIN-CONTAINING PROTEIN-RELATED"/>
    <property type="match status" value="1"/>
</dbReference>
<dbReference type="AlphaFoldDB" id="A0A4U0WM81"/>
<feature type="transmembrane region" description="Helical" evidence="11">
    <location>
        <begin position="315"/>
        <end position="339"/>
    </location>
</feature>
<dbReference type="Pfam" id="PF00083">
    <property type="entry name" value="Sugar_tr"/>
    <property type="match status" value="1"/>
</dbReference>
<dbReference type="PROSITE" id="PS00217">
    <property type="entry name" value="SUGAR_TRANSPORT_2"/>
    <property type="match status" value="1"/>
</dbReference>
<dbReference type="InterPro" id="IPR003663">
    <property type="entry name" value="Sugar/inositol_transpt"/>
</dbReference>
<dbReference type="PROSITE" id="PS50850">
    <property type="entry name" value="MFS"/>
    <property type="match status" value="1"/>
</dbReference>
<feature type="transmembrane region" description="Helical" evidence="11">
    <location>
        <begin position="57"/>
        <end position="76"/>
    </location>
</feature>
<evidence type="ECO:0000256" key="6">
    <source>
        <dbReference type="ARBA" id="ARBA00022989"/>
    </source>
</evidence>
<comment type="subcellular location">
    <subcellularLocation>
        <location evidence="1">Membrane</location>
        <topology evidence="1">Multi-pass membrane protein</topology>
    </subcellularLocation>
</comment>
<dbReference type="InterPro" id="IPR005828">
    <property type="entry name" value="MFS_sugar_transport-like"/>
</dbReference>
<reference evidence="13 14" key="1">
    <citation type="submission" date="2017-03" db="EMBL/GenBank/DDBJ databases">
        <title>Genomes of endolithic fungi from Antarctica.</title>
        <authorList>
            <person name="Coleine C."/>
            <person name="Masonjones S."/>
            <person name="Stajich J.E."/>
        </authorList>
    </citation>
    <scope>NUCLEOTIDE SEQUENCE [LARGE SCALE GENOMIC DNA]</scope>
    <source>
        <strain evidence="13 14">CCFEE 5187</strain>
    </source>
</reference>
<accession>A0A4U0WM81</accession>
<feature type="compositionally biased region" description="Acidic residues" evidence="10">
    <location>
        <begin position="504"/>
        <end position="515"/>
    </location>
</feature>
<evidence type="ECO:0000256" key="9">
    <source>
        <dbReference type="RuleBase" id="RU003346"/>
    </source>
</evidence>
<feature type="domain" description="Major facilitator superfamily (MFS) profile" evidence="12">
    <location>
        <begin position="13"/>
        <end position="475"/>
    </location>
</feature>
<feature type="transmembrane region" description="Helical" evidence="11">
    <location>
        <begin position="148"/>
        <end position="168"/>
    </location>
</feature>
<evidence type="ECO:0000256" key="10">
    <source>
        <dbReference type="SAM" id="MobiDB-lite"/>
    </source>
</evidence>
<comment type="caution">
    <text evidence="13">The sequence shown here is derived from an EMBL/GenBank/DDBJ whole genome shotgun (WGS) entry which is preliminary data.</text>
</comment>
<dbReference type="STRING" id="331657.A0A4U0WM81"/>
<evidence type="ECO:0000313" key="13">
    <source>
        <dbReference type="EMBL" id="TKA63718.1"/>
    </source>
</evidence>
<dbReference type="PANTHER" id="PTHR48022">
    <property type="entry name" value="PLASTIDIC GLUCOSE TRANSPORTER 4"/>
    <property type="match status" value="1"/>
</dbReference>
<dbReference type="InterPro" id="IPR050360">
    <property type="entry name" value="MFS_Sugar_Transporters"/>
</dbReference>
<dbReference type="NCBIfam" id="TIGR00879">
    <property type="entry name" value="SP"/>
    <property type="match status" value="1"/>
</dbReference>
<evidence type="ECO:0000256" key="2">
    <source>
        <dbReference type="ARBA" id="ARBA00010992"/>
    </source>
</evidence>
<keyword evidence="7 11" id="KW-0472">Membrane</keyword>
<keyword evidence="5" id="KW-0672">Quinate metabolism</keyword>
<feature type="transmembrane region" description="Helical" evidence="11">
    <location>
        <begin position="12"/>
        <end position="37"/>
    </location>
</feature>
<dbReference type="InterPro" id="IPR020846">
    <property type="entry name" value="MFS_dom"/>
</dbReference>
<feature type="transmembrane region" description="Helical" evidence="11">
    <location>
        <begin position="273"/>
        <end position="295"/>
    </location>
</feature>
<dbReference type="GO" id="GO:0016020">
    <property type="term" value="C:membrane"/>
    <property type="evidence" value="ECO:0007669"/>
    <property type="project" value="UniProtKB-SubCell"/>
</dbReference>
<sequence>MASKPSNRSLYLAAIVACLTAALFGYSVGFVGGVLVLPSFLHHFHLDALLPHDLAAAQARVVTVWLVGALFGVPLGVPISSGWGRRRCLTFSALLYVSGAALQLVDRGGHLSVFNIGRLLNGLGVGAGTLVSPMYISEISPPSDRGMLMSGYQTALQLSALVGFWGAYASHATFPSSSPLQWQLPVAIQLLPGVFLLLGTFLIPETPRFYAERGQFDDAEGSLAWLRALPRGDLELERELDEIREAAEAGELLQSEKPSFFSEARKRGVRKRLGVGIGLMIAQNMVGLNALNYLHSQTTDAPVIFMSAGFTSVSSSLFLTGLFGVVKLISAIAFMFVFVRIRGNRFWLKLGSGVCGISMLVLAYYVRLMPPPDQTHEAMLTFGGVVSVAMVYIFALFFGLSLGPISWNVCSEIFPLHINAKCCAITTCTQWLFQIVIASITPRLLASVGWATYLVYALCCALSLLWTHLAVPETCGVPLGRPMDALFDAPTDSAATIETADGGGDQDGDDVEDETTALLRSRARAERRRSSVVAYT</sequence>
<dbReference type="InterPro" id="IPR005829">
    <property type="entry name" value="Sugar_transporter_CS"/>
</dbReference>